<dbReference type="GO" id="GO:0019684">
    <property type="term" value="P:photosynthesis, light reaction"/>
    <property type="evidence" value="ECO:0007669"/>
    <property type="project" value="InterPro"/>
</dbReference>
<dbReference type="SUPFAM" id="SSF50346">
    <property type="entry name" value="PRC-barrel domain"/>
    <property type="match status" value="2"/>
</dbReference>
<dbReference type="GO" id="GO:0030077">
    <property type="term" value="C:plasma membrane light-harvesting complex"/>
    <property type="evidence" value="ECO:0007669"/>
    <property type="project" value="InterPro"/>
</dbReference>
<dbReference type="STRING" id="89065.SAMN05216605_10996"/>
<organism evidence="2 3">
    <name type="scientific">Pseudomonas abietaniphila</name>
    <dbReference type="NCBI Taxonomy" id="89065"/>
    <lineage>
        <taxon>Bacteria</taxon>
        <taxon>Pseudomonadati</taxon>
        <taxon>Pseudomonadota</taxon>
        <taxon>Gammaproteobacteria</taxon>
        <taxon>Pseudomonadales</taxon>
        <taxon>Pseudomonadaceae</taxon>
        <taxon>Pseudomonas</taxon>
    </lineage>
</organism>
<dbReference type="AlphaFoldDB" id="A0A1G8GD16"/>
<dbReference type="Pfam" id="PF05239">
    <property type="entry name" value="PRC"/>
    <property type="match status" value="1"/>
</dbReference>
<dbReference type="EMBL" id="FNCO01000009">
    <property type="protein sequence ID" value="SDH92220.1"/>
    <property type="molecule type" value="Genomic_DNA"/>
</dbReference>
<name>A0A1G8GD16_9PSED</name>
<dbReference type="Gene3D" id="3.90.50.10">
    <property type="entry name" value="Photosynthetic Reaction Center, subunit H, domain 2"/>
    <property type="match status" value="2"/>
</dbReference>
<dbReference type="InterPro" id="IPR027275">
    <property type="entry name" value="PRC-brl_dom"/>
</dbReference>
<evidence type="ECO:0000313" key="3">
    <source>
        <dbReference type="Proteomes" id="UP000182894"/>
    </source>
</evidence>
<dbReference type="RefSeq" id="WP_074754137.1">
    <property type="nucleotide sequence ID" value="NZ_FNCO01000009.1"/>
</dbReference>
<dbReference type="OrthoDB" id="9793882at2"/>
<accession>A0A1G8GD16</accession>
<feature type="domain" description="PRC-barrel" evidence="1">
    <location>
        <begin position="6"/>
        <end position="65"/>
    </location>
</feature>
<dbReference type="Proteomes" id="UP000182894">
    <property type="component" value="Unassembled WGS sequence"/>
</dbReference>
<keyword evidence="3" id="KW-1185">Reference proteome</keyword>
<sequence>MLLSMKDLKGYTIGATDGDIGEVTDFYFDDDAWVIRYFIVDTGSWLSQRKVLISPIAIRQLDGDARRLSVALTREQVKNSPDIDTDKPVSRQHEIQYFGYYGYPYYWGRSGMWNAGIYSGGFGLPGGESGQIQARAESERAERVIHEDDDLHLRSCEAIIGYHVKATDGGVGHVDSLLINEKTWAIQYLVINTSNWWLGHKVLIAPEWIDGVHWHDKTVAVDLDSESIKTSPTYESSQVLNREREESLYSHYGRSGYWVTETVIIDVER</sequence>
<evidence type="ECO:0000313" key="2">
    <source>
        <dbReference type="EMBL" id="SDH92220.1"/>
    </source>
</evidence>
<protein>
    <submittedName>
        <fullName evidence="2">PRC-barrel domain-containing protein</fullName>
    </submittedName>
</protein>
<dbReference type="InterPro" id="IPR014747">
    <property type="entry name" value="Bac_photo_RC_H_C"/>
</dbReference>
<proteinExistence type="predicted"/>
<dbReference type="InterPro" id="IPR011033">
    <property type="entry name" value="PRC_barrel-like_sf"/>
</dbReference>
<gene>
    <name evidence="2" type="ORF">SAMN05216605_10996</name>
</gene>
<evidence type="ECO:0000259" key="1">
    <source>
        <dbReference type="Pfam" id="PF05239"/>
    </source>
</evidence>
<reference evidence="3" key="1">
    <citation type="submission" date="2016-10" db="EMBL/GenBank/DDBJ databases">
        <authorList>
            <person name="Varghese N."/>
            <person name="Submissions S."/>
        </authorList>
    </citation>
    <scope>NUCLEOTIDE SEQUENCE [LARGE SCALE GENOMIC DNA]</scope>
    <source>
        <strain evidence="3">ATCC 700689</strain>
    </source>
</reference>